<protein>
    <submittedName>
        <fullName evidence="2">Uncharacterized protein</fullName>
    </submittedName>
</protein>
<dbReference type="OrthoDB" id="8185860at2759"/>
<evidence type="ECO:0000256" key="1">
    <source>
        <dbReference type="SAM" id="Phobius"/>
    </source>
</evidence>
<accession>A0A8S1DF61</accession>
<dbReference type="AlphaFoldDB" id="A0A8S1DF61"/>
<organism evidence="2 3">
    <name type="scientific">Cloeon dipterum</name>
    <dbReference type="NCBI Taxonomy" id="197152"/>
    <lineage>
        <taxon>Eukaryota</taxon>
        <taxon>Metazoa</taxon>
        <taxon>Ecdysozoa</taxon>
        <taxon>Arthropoda</taxon>
        <taxon>Hexapoda</taxon>
        <taxon>Insecta</taxon>
        <taxon>Pterygota</taxon>
        <taxon>Palaeoptera</taxon>
        <taxon>Ephemeroptera</taxon>
        <taxon>Pisciforma</taxon>
        <taxon>Baetidae</taxon>
        <taxon>Cloeon</taxon>
    </lineage>
</organism>
<comment type="caution">
    <text evidence="2">The sequence shown here is derived from an EMBL/GenBank/DDBJ whole genome shotgun (WGS) entry which is preliminary data.</text>
</comment>
<keyword evidence="1" id="KW-1133">Transmembrane helix</keyword>
<reference evidence="2 3" key="1">
    <citation type="submission" date="2020-04" db="EMBL/GenBank/DDBJ databases">
        <authorList>
            <person name="Alioto T."/>
            <person name="Alioto T."/>
            <person name="Gomez Garrido J."/>
        </authorList>
    </citation>
    <scope>NUCLEOTIDE SEQUENCE [LARGE SCALE GENOMIC DNA]</scope>
</reference>
<feature type="transmembrane region" description="Helical" evidence="1">
    <location>
        <begin position="79"/>
        <end position="96"/>
    </location>
</feature>
<keyword evidence="1" id="KW-0472">Membrane</keyword>
<dbReference type="EMBL" id="CADEPI010000128">
    <property type="protein sequence ID" value="CAB3376463.1"/>
    <property type="molecule type" value="Genomic_DNA"/>
</dbReference>
<feature type="transmembrane region" description="Helical" evidence="1">
    <location>
        <begin position="152"/>
        <end position="173"/>
    </location>
</feature>
<dbReference type="Proteomes" id="UP000494165">
    <property type="component" value="Unassembled WGS sequence"/>
</dbReference>
<feature type="transmembrane region" description="Helical" evidence="1">
    <location>
        <begin position="224"/>
        <end position="244"/>
    </location>
</feature>
<name>A0A8S1DF61_9INSE</name>
<keyword evidence="3" id="KW-1185">Reference proteome</keyword>
<proteinExistence type="predicted"/>
<gene>
    <name evidence="2" type="ORF">CLODIP_2_CD04056</name>
</gene>
<feature type="transmembrane region" description="Helical" evidence="1">
    <location>
        <begin position="41"/>
        <end position="67"/>
    </location>
</feature>
<evidence type="ECO:0000313" key="2">
    <source>
        <dbReference type="EMBL" id="CAB3376463.1"/>
    </source>
</evidence>
<sequence>MKTYNVVKTSRLFEKSVFIFRILGVNFDSLAGIKRTRAKRVIFATLGFLTQGFLSLAGSIMMLLSILHAIMSDEGLSEMMLQIFVVLMIASAIFKIKVVARNATKLITLVKEVFSGLQCPTIMESEIKSEGNLGVCDPAAPKKHKGVSAIRAAAMICTVVCSTLHFGVMSYFATDIACLGLQINANCNAVSWWNWVPGIEIDINIMSIRAKDPLFLKAGPFYRLNLKTLLAILELSVTYLLILLQLEK</sequence>
<evidence type="ECO:0000313" key="3">
    <source>
        <dbReference type="Proteomes" id="UP000494165"/>
    </source>
</evidence>
<keyword evidence="1" id="KW-0812">Transmembrane</keyword>